<dbReference type="Proteomes" id="UP000233491">
    <property type="component" value="Unassembled WGS sequence"/>
</dbReference>
<name>A0A1I4R7B1_9HYPH</name>
<dbReference type="AlphaFoldDB" id="A0A1I4R7B1"/>
<accession>A0A1I4R7B1</accession>
<evidence type="ECO:0000313" key="2">
    <source>
        <dbReference type="Proteomes" id="UP000233491"/>
    </source>
</evidence>
<dbReference type="OrthoDB" id="9912446at2"/>
<evidence type="ECO:0008006" key="3">
    <source>
        <dbReference type="Google" id="ProtNLM"/>
    </source>
</evidence>
<sequence length="62" mass="6177">MDVATTAATMMQSGAKSEIGIAALKMALKSEQSAAALLSKAVESAASAPPPPGMGRQVDMTV</sequence>
<proteinExistence type="predicted"/>
<dbReference type="Pfam" id="PF14070">
    <property type="entry name" value="YjfB_motility"/>
    <property type="match status" value="1"/>
</dbReference>
<evidence type="ECO:0000313" key="1">
    <source>
        <dbReference type="EMBL" id="PKR90141.1"/>
    </source>
</evidence>
<organism evidence="1 2">
    <name type="scientific">Pleomorphomonas diazotrophica</name>
    <dbReference type="NCBI Taxonomy" id="1166257"/>
    <lineage>
        <taxon>Bacteria</taxon>
        <taxon>Pseudomonadati</taxon>
        <taxon>Pseudomonadota</taxon>
        <taxon>Alphaproteobacteria</taxon>
        <taxon>Hyphomicrobiales</taxon>
        <taxon>Pleomorphomonadaceae</taxon>
        <taxon>Pleomorphomonas</taxon>
    </lineage>
</organism>
<dbReference type="EMBL" id="PJNW01000002">
    <property type="protein sequence ID" value="PKR90141.1"/>
    <property type="molecule type" value="Genomic_DNA"/>
</dbReference>
<keyword evidence="2" id="KW-1185">Reference proteome</keyword>
<protein>
    <recommendedName>
        <fullName evidence="3">Motility protein</fullName>
    </recommendedName>
</protein>
<reference evidence="1 2" key="1">
    <citation type="submission" date="2017-12" db="EMBL/GenBank/DDBJ databases">
        <title>Anaerobic carbon monoxide metabolism by Pleomorphomonas carboxyditropha sp. nov., a new mesophilic hydrogenogenic carboxidotroph.</title>
        <authorList>
            <person name="Esquivel-Elizondo S."/>
            <person name="Krajmalnik-Brown R."/>
        </authorList>
    </citation>
    <scope>NUCLEOTIDE SEQUENCE [LARGE SCALE GENOMIC DNA]</scope>
    <source>
        <strain evidence="1 2">R5-392</strain>
    </source>
</reference>
<gene>
    <name evidence="1" type="ORF">CXZ10_01755</name>
</gene>
<comment type="caution">
    <text evidence="1">The sequence shown here is derived from an EMBL/GenBank/DDBJ whole genome shotgun (WGS) entry which is preliminary data.</text>
</comment>
<dbReference type="RefSeq" id="WP_101287238.1">
    <property type="nucleotide sequence ID" value="NZ_FOUQ01000001.1"/>
</dbReference>
<dbReference type="InterPro" id="IPR025906">
    <property type="entry name" value="YjfB_motility"/>
</dbReference>